<comment type="caution">
    <text evidence="12">The sequence shown here is derived from an EMBL/GenBank/DDBJ whole genome shotgun (WGS) entry which is preliminary data.</text>
</comment>
<proteinExistence type="predicted"/>
<dbReference type="OMA" id="NDPSECA"/>
<dbReference type="Proteomes" id="UP000318571">
    <property type="component" value="Chromosome 11"/>
</dbReference>
<dbReference type="InterPro" id="IPR050331">
    <property type="entry name" value="Zinc_finger"/>
</dbReference>
<evidence type="ECO:0000256" key="2">
    <source>
        <dbReference type="ARBA" id="ARBA00022723"/>
    </source>
</evidence>
<feature type="compositionally biased region" description="Basic and acidic residues" evidence="9">
    <location>
        <begin position="575"/>
        <end position="588"/>
    </location>
</feature>
<dbReference type="SUPFAM" id="SSF54695">
    <property type="entry name" value="POZ domain"/>
    <property type="match status" value="1"/>
</dbReference>
<evidence type="ECO:0008006" key="14">
    <source>
        <dbReference type="Google" id="ProtNLM"/>
    </source>
</evidence>
<dbReference type="GO" id="GO:0010468">
    <property type="term" value="P:regulation of gene expression"/>
    <property type="evidence" value="ECO:0007669"/>
    <property type="project" value="TreeGrafter"/>
</dbReference>
<feature type="domain" description="C2H2-type" evidence="11">
    <location>
        <begin position="742"/>
        <end position="770"/>
    </location>
</feature>
<dbReference type="SMART" id="SM00355">
    <property type="entry name" value="ZnF_C2H2"/>
    <property type="match status" value="6"/>
</dbReference>
<evidence type="ECO:0000256" key="3">
    <source>
        <dbReference type="ARBA" id="ARBA00022737"/>
    </source>
</evidence>
<dbReference type="InterPro" id="IPR036236">
    <property type="entry name" value="Znf_C2H2_sf"/>
</dbReference>
<evidence type="ECO:0000259" key="10">
    <source>
        <dbReference type="PROSITE" id="PS50097"/>
    </source>
</evidence>
<feature type="compositionally biased region" description="Acidic residues" evidence="9">
    <location>
        <begin position="547"/>
        <end position="574"/>
    </location>
</feature>
<dbReference type="Pfam" id="PF00096">
    <property type="entry name" value="zf-C2H2"/>
    <property type="match status" value="2"/>
</dbReference>
<comment type="subcellular location">
    <subcellularLocation>
        <location evidence="1">Nucleus</location>
    </subcellularLocation>
</comment>
<evidence type="ECO:0000256" key="4">
    <source>
        <dbReference type="ARBA" id="ARBA00022771"/>
    </source>
</evidence>
<protein>
    <recommendedName>
        <fullName evidence="14">BTB domain-containing protein</fullName>
    </recommendedName>
</protein>
<feature type="domain" description="C2H2-type" evidence="11">
    <location>
        <begin position="836"/>
        <end position="864"/>
    </location>
</feature>
<evidence type="ECO:0000256" key="1">
    <source>
        <dbReference type="ARBA" id="ARBA00004123"/>
    </source>
</evidence>
<evidence type="ECO:0000256" key="6">
    <source>
        <dbReference type="ARBA" id="ARBA00023242"/>
    </source>
</evidence>
<feature type="domain" description="C2H2-type" evidence="11">
    <location>
        <begin position="594"/>
        <end position="621"/>
    </location>
</feature>
<dbReference type="PANTHER" id="PTHR16515">
    <property type="entry name" value="PR DOMAIN ZINC FINGER PROTEIN"/>
    <property type="match status" value="1"/>
</dbReference>
<dbReference type="InterPro" id="IPR011333">
    <property type="entry name" value="SKP1/BTB/POZ_sf"/>
</dbReference>
<dbReference type="Pfam" id="PF13912">
    <property type="entry name" value="zf-C2H2_6"/>
    <property type="match status" value="2"/>
</dbReference>
<keyword evidence="8" id="KW-0175">Coiled coil</keyword>
<dbReference type="PROSITE" id="PS00028">
    <property type="entry name" value="ZINC_FINGER_C2H2_1"/>
    <property type="match status" value="5"/>
</dbReference>
<feature type="region of interest" description="Disordered" evidence="9">
    <location>
        <begin position="1"/>
        <end position="49"/>
    </location>
</feature>
<evidence type="ECO:0000313" key="13">
    <source>
        <dbReference type="Proteomes" id="UP000318571"/>
    </source>
</evidence>
<organism evidence="12 13">
    <name type="scientific">Tigriopus californicus</name>
    <name type="common">Marine copepod</name>
    <dbReference type="NCBI Taxonomy" id="6832"/>
    <lineage>
        <taxon>Eukaryota</taxon>
        <taxon>Metazoa</taxon>
        <taxon>Ecdysozoa</taxon>
        <taxon>Arthropoda</taxon>
        <taxon>Crustacea</taxon>
        <taxon>Multicrustacea</taxon>
        <taxon>Hexanauplia</taxon>
        <taxon>Copepoda</taxon>
        <taxon>Harpacticoida</taxon>
        <taxon>Harpacticidae</taxon>
        <taxon>Tigriopus</taxon>
    </lineage>
</organism>
<evidence type="ECO:0000256" key="7">
    <source>
        <dbReference type="PROSITE-ProRule" id="PRU00042"/>
    </source>
</evidence>
<sequence length="903" mass="100845">MGLKSREPTTPPLRTTLPRDNKAGPTRPNQPLKATRAFHHGSTTHAGPPVRAFLASHAKSGPFLGPSVSRAKYWKKPPLSHAQWPPPDPDGALSEEEADLELALSRAQTRFSEVSVSDRRHKIREILHTICQTRPLIESRAGFRSASQVGGGGRRVASTSRERPWTRSTPVNSRTQRSGVASAPTEVAGGSRVGRSHSPVGLGRSPSTPSIAPRRSHQMRRQMSSSQLSTIPSLASEEHRSSAPRQVTSQSIQVEPEDLASLAASVTLSPSPSLMQSEVHHQPCIGHVDESNTIVNDPSECALPVVRGVGMDYIHANIDGAAVMGHHKRAQSSASSAQATSISGHRPGTVPKYLRHRQKEWDEEATRIRKEQENSDIPKDHKVLTESDRHETLRRLNDRLAMQQQKVRKRFKEFILRNIKDSIQEQEYLDVGFIGQEGSLKISAHRFVLAGLSPMLRKVFLSSGDEEETCVIFPDIPHMTIAQFLSLAYGILKPEVIEPDDRKSILDLCQILEMDTTTILSEPTIATVNITGEFGDDFVPSAVVKEESEEMDEDPGEEEDEEEQEEDENDDEEENGKTADPKDMEVEEVNETRFKCSVCGTTFLEEHQLKAHEPSHQKPPDVIPHSEMPPRLQPQQTTSASKATLSHPTSKYPSQSQAIALPPSDTITEPFPSTHTSVVAVKSRVLLRESKLDGQLNKANDKKKQKRNQLSNSTLDCHICSKSFARKDSLNDHLKRHLGTKYTCGFCPKVFKTANDLYKHKQRLHSKEAGVKSAYPVKCDICGRKFTDMGKAYQDHMNLHTGEKGHMYECTICKERFRTQVALSDHKYSHMEGGTHKCNICKKVFRRIQNIRQHLNTVHDVKTDDEYRANIEKLFLSGVEKMAFESQVNKDNASSSEVQRQVP</sequence>
<dbReference type="InterPro" id="IPR027012">
    <property type="entry name" value="Enkurin_dom"/>
</dbReference>
<feature type="domain" description="C2H2-type" evidence="11">
    <location>
        <begin position="808"/>
        <end position="830"/>
    </location>
</feature>
<dbReference type="STRING" id="6832.A0A553PJS5"/>
<dbReference type="Pfam" id="PF00651">
    <property type="entry name" value="BTB"/>
    <property type="match status" value="1"/>
</dbReference>
<dbReference type="AlphaFoldDB" id="A0A553PJS5"/>
<dbReference type="Pfam" id="PF13864">
    <property type="entry name" value="Enkurin"/>
    <property type="match status" value="1"/>
</dbReference>
<feature type="compositionally biased region" description="Polar residues" evidence="9">
    <location>
        <begin position="166"/>
        <end position="179"/>
    </location>
</feature>
<dbReference type="SUPFAM" id="SSF57667">
    <property type="entry name" value="beta-beta-alpha zinc fingers"/>
    <property type="match status" value="2"/>
</dbReference>
<dbReference type="GO" id="GO:0005634">
    <property type="term" value="C:nucleus"/>
    <property type="evidence" value="ECO:0007669"/>
    <property type="project" value="UniProtKB-SubCell"/>
</dbReference>
<dbReference type="GO" id="GO:0008270">
    <property type="term" value="F:zinc ion binding"/>
    <property type="evidence" value="ECO:0007669"/>
    <property type="project" value="UniProtKB-KW"/>
</dbReference>
<feature type="domain" description="BTB" evidence="10">
    <location>
        <begin position="429"/>
        <end position="489"/>
    </location>
</feature>
<evidence type="ECO:0000256" key="9">
    <source>
        <dbReference type="SAM" id="MobiDB-lite"/>
    </source>
</evidence>
<keyword evidence="5" id="KW-0862">Zinc</keyword>
<dbReference type="PROSITE" id="PS50157">
    <property type="entry name" value="ZINC_FINGER_C2H2_2"/>
    <property type="match status" value="6"/>
</dbReference>
<feature type="compositionally biased region" description="Basic and acidic residues" evidence="9">
    <location>
        <begin position="609"/>
        <end position="619"/>
    </location>
</feature>
<reference evidence="12 13" key="1">
    <citation type="journal article" date="2018" name="Nat. Ecol. Evol.">
        <title>Genomic signatures of mitonuclear coevolution across populations of Tigriopus californicus.</title>
        <authorList>
            <person name="Barreto F.S."/>
            <person name="Watson E.T."/>
            <person name="Lima T.G."/>
            <person name="Willett C.S."/>
            <person name="Edmands S."/>
            <person name="Li W."/>
            <person name="Burton R.S."/>
        </authorList>
    </citation>
    <scope>NUCLEOTIDE SEQUENCE [LARGE SCALE GENOMIC DNA]</scope>
    <source>
        <strain evidence="12 13">San Diego</strain>
    </source>
</reference>
<evidence type="ECO:0000313" key="12">
    <source>
        <dbReference type="EMBL" id="TRY77935.1"/>
    </source>
</evidence>
<feature type="domain" description="C2H2-type" evidence="11">
    <location>
        <begin position="715"/>
        <end position="742"/>
    </location>
</feature>
<name>A0A553PJS5_TIGCA</name>
<dbReference type="PANTHER" id="PTHR16515:SF49">
    <property type="entry name" value="GASTRULA ZINC FINGER PROTEIN XLCGF49.1-LIKE-RELATED"/>
    <property type="match status" value="1"/>
</dbReference>
<feature type="compositionally biased region" description="Polar residues" evidence="9">
    <location>
        <begin position="633"/>
        <end position="658"/>
    </location>
</feature>
<feature type="region of interest" description="Disordered" evidence="9">
    <location>
        <begin position="609"/>
        <end position="666"/>
    </location>
</feature>
<dbReference type="EMBL" id="VCGU01000003">
    <property type="protein sequence ID" value="TRY77935.1"/>
    <property type="molecule type" value="Genomic_DNA"/>
</dbReference>
<keyword evidence="4 7" id="KW-0863">Zinc-finger</keyword>
<feature type="region of interest" description="Disordered" evidence="9">
    <location>
        <begin position="142"/>
        <end position="252"/>
    </location>
</feature>
<feature type="domain" description="C2H2-type" evidence="11">
    <location>
        <begin position="777"/>
        <end position="805"/>
    </location>
</feature>
<keyword evidence="3" id="KW-0677">Repeat</keyword>
<dbReference type="InterPro" id="IPR013087">
    <property type="entry name" value="Znf_C2H2_type"/>
</dbReference>
<keyword evidence="6" id="KW-0539">Nucleus</keyword>
<feature type="region of interest" description="Disordered" evidence="9">
    <location>
        <begin position="545"/>
        <end position="588"/>
    </location>
</feature>
<accession>A0A553PJS5</accession>
<dbReference type="Gene3D" id="3.30.160.60">
    <property type="entry name" value="Classic Zinc Finger"/>
    <property type="match status" value="3"/>
</dbReference>
<feature type="coiled-coil region" evidence="8">
    <location>
        <begin position="689"/>
        <end position="716"/>
    </location>
</feature>
<gene>
    <name evidence="12" type="ORF">TCAL_11058</name>
</gene>
<keyword evidence="13" id="KW-1185">Reference proteome</keyword>
<feature type="compositionally biased region" description="Polar residues" evidence="9">
    <location>
        <begin position="243"/>
        <end position="252"/>
    </location>
</feature>
<dbReference type="Gene3D" id="3.30.710.10">
    <property type="entry name" value="Potassium Channel Kv1.1, Chain A"/>
    <property type="match status" value="1"/>
</dbReference>
<dbReference type="PROSITE" id="PS50097">
    <property type="entry name" value="BTB"/>
    <property type="match status" value="1"/>
</dbReference>
<evidence type="ECO:0000256" key="5">
    <source>
        <dbReference type="ARBA" id="ARBA00022833"/>
    </source>
</evidence>
<dbReference type="InterPro" id="IPR000210">
    <property type="entry name" value="BTB/POZ_dom"/>
</dbReference>
<keyword evidence="2" id="KW-0479">Metal-binding</keyword>
<evidence type="ECO:0000256" key="8">
    <source>
        <dbReference type="SAM" id="Coils"/>
    </source>
</evidence>
<evidence type="ECO:0000259" key="11">
    <source>
        <dbReference type="PROSITE" id="PS50157"/>
    </source>
</evidence>